<feature type="region of interest" description="Disordered" evidence="1">
    <location>
        <begin position="264"/>
        <end position="283"/>
    </location>
</feature>
<keyword evidence="2" id="KW-0472">Membrane</keyword>
<dbReference type="Proteomes" id="UP000887569">
    <property type="component" value="Unplaced"/>
</dbReference>
<feature type="transmembrane region" description="Helical" evidence="2">
    <location>
        <begin position="14"/>
        <end position="36"/>
    </location>
</feature>
<proteinExistence type="predicted"/>
<evidence type="ECO:0000256" key="1">
    <source>
        <dbReference type="SAM" id="MobiDB-lite"/>
    </source>
</evidence>
<accession>A0A915BBH0</accession>
<feature type="compositionally biased region" description="Low complexity" evidence="1">
    <location>
        <begin position="272"/>
        <end position="283"/>
    </location>
</feature>
<keyword evidence="2" id="KW-0812">Transmembrane</keyword>
<keyword evidence="2" id="KW-1133">Transmembrane helix</keyword>
<organism evidence="3 4">
    <name type="scientific">Parascaris univalens</name>
    <name type="common">Nematode worm</name>
    <dbReference type="NCBI Taxonomy" id="6257"/>
    <lineage>
        <taxon>Eukaryota</taxon>
        <taxon>Metazoa</taxon>
        <taxon>Ecdysozoa</taxon>
        <taxon>Nematoda</taxon>
        <taxon>Chromadorea</taxon>
        <taxon>Rhabditida</taxon>
        <taxon>Spirurina</taxon>
        <taxon>Ascaridomorpha</taxon>
        <taxon>Ascaridoidea</taxon>
        <taxon>Ascarididae</taxon>
        <taxon>Parascaris</taxon>
    </lineage>
</organism>
<reference evidence="4" key="1">
    <citation type="submission" date="2022-11" db="UniProtKB">
        <authorList>
            <consortium name="WormBaseParasite"/>
        </authorList>
    </citation>
    <scope>IDENTIFICATION</scope>
</reference>
<name>A0A915BBH0_PARUN</name>
<evidence type="ECO:0000313" key="3">
    <source>
        <dbReference type="Proteomes" id="UP000887569"/>
    </source>
</evidence>
<sequence>LSGSSHCLQSSSTVALNSVGMLILVIFISSSTFIGATNPQCQRYNICISMVRSDYEHCIGGVGAALIADHEDTLRINELLRQSRDIFECEKHNEQAIKELKVIRELEDEDILRCTATNDFNTRIGEIRKIACAGTPIPSSLQEFAKNILEEPSQCRELYLLQRERCAFILDCCPEYSECMERVANTSLTHSELLRRSYSLSGKTKNCLKRRNAAHDDITKAQEIEHIEDSAVPTFRLSVEKQRKRIESALNDLSTITSTMSSTANSTKKLETQTTTSTSTLFPTLPTLPPLPDVFALLFPQLTTTTTPHPATAPNKETTPKAEFIDDAIDVSTAVNRVHLNESDGDVYCLETLKCESELMKFRTECTLKYPINITREGLSRMLLRADAYKSSAISGATEAIRRSCELPTNTAIVTQLIEIVDQLESQRIECIQQHIHHPMTVTETDRNICDAMPSKAFTDGVQLNMTAVNRTIGLSMNYDSCEEQLTTINERCLHLKRCCPISKICENLVEESNASQLYKHLIEEVKRMQSECERRILTALNALQ</sequence>
<dbReference type="WBParaSite" id="PgR033_g020_t02">
    <property type="protein sequence ID" value="PgR033_g020_t02"/>
    <property type="gene ID" value="PgR033_g020"/>
</dbReference>
<evidence type="ECO:0000313" key="4">
    <source>
        <dbReference type="WBParaSite" id="PgR033_g020_t02"/>
    </source>
</evidence>
<protein>
    <submittedName>
        <fullName evidence="4">DUF19 domain-containing protein</fullName>
    </submittedName>
</protein>
<keyword evidence="3" id="KW-1185">Reference proteome</keyword>
<dbReference type="AlphaFoldDB" id="A0A915BBH0"/>
<evidence type="ECO:0000256" key="2">
    <source>
        <dbReference type="SAM" id="Phobius"/>
    </source>
</evidence>